<keyword evidence="2 7" id="KW-0121">Carboxypeptidase</keyword>
<proteinExistence type="inferred from homology"/>
<evidence type="ECO:0000256" key="4">
    <source>
        <dbReference type="ARBA" id="ARBA00022729"/>
    </source>
</evidence>
<keyword evidence="9" id="KW-1185">Reference proteome</keyword>
<evidence type="ECO:0000313" key="8">
    <source>
        <dbReference type="EMBL" id="KAG2191259.1"/>
    </source>
</evidence>
<evidence type="ECO:0000256" key="6">
    <source>
        <dbReference type="ARBA" id="ARBA00023180"/>
    </source>
</evidence>
<reference evidence="8" key="1">
    <citation type="submission" date="2020-12" db="EMBL/GenBank/DDBJ databases">
        <title>Metabolic potential, ecology and presence of endohyphal bacteria is reflected in genomic diversity of Mucoromycotina.</title>
        <authorList>
            <person name="Muszewska A."/>
            <person name="Okrasinska A."/>
            <person name="Steczkiewicz K."/>
            <person name="Drgas O."/>
            <person name="Orlowska M."/>
            <person name="Perlinska-Lenart U."/>
            <person name="Aleksandrzak-Piekarczyk T."/>
            <person name="Szatraj K."/>
            <person name="Zielenkiewicz U."/>
            <person name="Pilsyk S."/>
            <person name="Malc E."/>
            <person name="Mieczkowski P."/>
            <person name="Kruszewska J.S."/>
            <person name="Biernat P."/>
            <person name="Pawlowska J."/>
        </authorList>
    </citation>
    <scope>NUCLEOTIDE SEQUENCE</scope>
    <source>
        <strain evidence="8">CBS 226.32</strain>
    </source>
</reference>
<sequence length="468" mass="52984">MLNIIVICIFTTAILASTLMKRSFYEKFPDYSLRYTYPNLCDTGTKQISGYFELPNGKNFFFWFFESKSNPINDPTLLWINGGPGCSSMMGLFMGIGPCHVNNKGDKTLPNLQSWNRVSNTIYLDQPVNSGYSYHNNDTVHIVDSNTAAQDVYIFLRFFFKEFPQFSKSDFHIAGESYAGHFLPAIATVIKEKNEEKSHKIIQLKSLIIGNGLTDPLQQYKYYKSMACEKSAYGTLVSSSEKCNKMEVSQKECHKLIESCYKNSNVSTSTSLFTQESTDKCVLASSVCNVLVVKPIIDATKLNIYDIRKQCQGGPLCYDYFDAVKTYLDRSEVKSALGVKSSIKFELCSHTVNAEFQNSGDWMRPYINQITPLLNSNISVLAYAGDADFMCNWMGVRAWTINVPWNGHLNYSKQKDTNWYSNGTVAGTIRSSKSLTFLRLFHAGHMAPYDQPEVTLDMFSRWISGKIL</sequence>
<dbReference type="SUPFAM" id="SSF53474">
    <property type="entry name" value="alpha/beta-Hydrolases"/>
    <property type="match status" value="1"/>
</dbReference>
<name>A0A8H7UUF4_9FUNG</name>
<keyword evidence="3 7" id="KW-0645">Protease</keyword>
<dbReference type="InterPro" id="IPR001563">
    <property type="entry name" value="Peptidase_S10"/>
</dbReference>
<dbReference type="Pfam" id="PF00450">
    <property type="entry name" value="Peptidase_S10"/>
    <property type="match status" value="1"/>
</dbReference>
<dbReference type="PANTHER" id="PTHR11802:SF113">
    <property type="entry name" value="SERINE CARBOXYPEPTIDASE CTSA-4.1"/>
    <property type="match status" value="1"/>
</dbReference>
<organism evidence="8 9">
    <name type="scientific">Mucor plumbeus</name>
    <dbReference type="NCBI Taxonomy" id="97098"/>
    <lineage>
        <taxon>Eukaryota</taxon>
        <taxon>Fungi</taxon>
        <taxon>Fungi incertae sedis</taxon>
        <taxon>Mucoromycota</taxon>
        <taxon>Mucoromycotina</taxon>
        <taxon>Mucoromycetes</taxon>
        <taxon>Mucorales</taxon>
        <taxon>Mucorineae</taxon>
        <taxon>Mucoraceae</taxon>
        <taxon>Mucor</taxon>
    </lineage>
</organism>
<evidence type="ECO:0000256" key="5">
    <source>
        <dbReference type="ARBA" id="ARBA00022801"/>
    </source>
</evidence>
<evidence type="ECO:0000256" key="1">
    <source>
        <dbReference type="ARBA" id="ARBA00009431"/>
    </source>
</evidence>
<dbReference type="InterPro" id="IPR029058">
    <property type="entry name" value="AB_hydrolase_fold"/>
</dbReference>
<gene>
    <name evidence="8" type="ORF">INT46_003028</name>
</gene>
<dbReference type="Proteomes" id="UP000650833">
    <property type="component" value="Unassembled WGS sequence"/>
</dbReference>
<comment type="similarity">
    <text evidence="1 7">Belongs to the peptidase S10 family.</text>
</comment>
<dbReference type="PANTHER" id="PTHR11802">
    <property type="entry name" value="SERINE PROTEASE FAMILY S10 SERINE CARBOXYPEPTIDASE"/>
    <property type="match status" value="1"/>
</dbReference>
<comment type="caution">
    <text evidence="8">The sequence shown here is derived from an EMBL/GenBank/DDBJ whole genome shotgun (WGS) entry which is preliminary data.</text>
</comment>
<dbReference type="GO" id="GO:0000324">
    <property type="term" value="C:fungal-type vacuole"/>
    <property type="evidence" value="ECO:0007669"/>
    <property type="project" value="TreeGrafter"/>
</dbReference>
<dbReference type="GO" id="GO:0006508">
    <property type="term" value="P:proteolysis"/>
    <property type="evidence" value="ECO:0007669"/>
    <property type="project" value="UniProtKB-KW"/>
</dbReference>
<dbReference type="PROSITE" id="PS00131">
    <property type="entry name" value="CARBOXYPEPT_SER_SER"/>
    <property type="match status" value="1"/>
</dbReference>
<dbReference type="EC" id="3.4.16.-" evidence="7"/>
<evidence type="ECO:0000256" key="3">
    <source>
        <dbReference type="ARBA" id="ARBA00022670"/>
    </source>
</evidence>
<dbReference type="Gene3D" id="1.10.287.410">
    <property type="match status" value="1"/>
</dbReference>
<evidence type="ECO:0000256" key="2">
    <source>
        <dbReference type="ARBA" id="ARBA00022645"/>
    </source>
</evidence>
<dbReference type="OrthoDB" id="443318at2759"/>
<protein>
    <recommendedName>
        <fullName evidence="7">Carboxypeptidase</fullName>
        <ecNumber evidence="7">3.4.16.-</ecNumber>
    </recommendedName>
</protein>
<keyword evidence="4 7" id="KW-0732">Signal</keyword>
<accession>A0A8H7UUF4</accession>
<keyword evidence="5 7" id="KW-0378">Hydrolase</keyword>
<feature type="signal peptide" evidence="7">
    <location>
        <begin position="1"/>
        <end position="16"/>
    </location>
</feature>
<evidence type="ECO:0000313" key="9">
    <source>
        <dbReference type="Proteomes" id="UP000650833"/>
    </source>
</evidence>
<dbReference type="EMBL" id="JAEPRC010000846">
    <property type="protein sequence ID" value="KAG2191259.1"/>
    <property type="molecule type" value="Genomic_DNA"/>
</dbReference>
<dbReference type="InterPro" id="IPR018202">
    <property type="entry name" value="Ser_caboxypep_ser_AS"/>
</dbReference>
<keyword evidence="6" id="KW-0325">Glycoprotein</keyword>
<dbReference type="AlphaFoldDB" id="A0A8H7UUF4"/>
<evidence type="ECO:0000256" key="7">
    <source>
        <dbReference type="RuleBase" id="RU361156"/>
    </source>
</evidence>
<dbReference type="GO" id="GO:0004185">
    <property type="term" value="F:serine-type carboxypeptidase activity"/>
    <property type="evidence" value="ECO:0007669"/>
    <property type="project" value="UniProtKB-UniRule"/>
</dbReference>
<feature type="chain" id="PRO_5034406474" description="Carboxypeptidase" evidence="7">
    <location>
        <begin position="17"/>
        <end position="468"/>
    </location>
</feature>
<dbReference type="Gene3D" id="3.40.50.1820">
    <property type="entry name" value="alpha/beta hydrolase"/>
    <property type="match status" value="1"/>
</dbReference>
<dbReference type="PRINTS" id="PR00724">
    <property type="entry name" value="CRBOXYPTASEC"/>
</dbReference>